<evidence type="ECO:0000313" key="1">
    <source>
        <dbReference type="EMBL" id="GII37827.1"/>
    </source>
</evidence>
<gene>
    <name evidence="1" type="ORF">Pph01_28300</name>
</gene>
<proteinExistence type="predicted"/>
<evidence type="ECO:0000313" key="2">
    <source>
        <dbReference type="Proteomes" id="UP000622547"/>
    </source>
</evidence>
<dbReference type="AlphaFoldDB" id="A0A8J3U6B7"/>
<reference evidence="1 2" key="1">
    <citation type="submission" date="2021-01" db="EMBL/GenBank/DDBJ databases">
        <title>Whole genome shotgun sequence of Planotetraspora phitsanulokensis NBRC 104273.</title>
        <authorList>
            <person name="Komaki H."/>
            <person name="Tamura T."/>
        </authorList>
    </citation>
    <scope>NUCLEOTIDE SEQUENCE [LARGE SCALE GENOMIC DNA]</scope>
    <source>
        <strain evidence="1 2">NBRC 104273</strain>
    </source>
</reference>
<protein>
    <submittedName>
        <fullName evidence="1">Uncharacterized protein</fullName>
    </submittedName>
</protein>
<name>A0A8J3U6B7_9ACTN</name>
<comment type="caution">
    <text evidence="1">The sequence shown here is derived from an EMBL/GenBank/DDBJ whole genome shotgun (WGS) entry which is preliminary data.</text>
</comment>
<accession>A0A8J3U6B7</accession>
<dbReference type="EMBL" id="BOOP01000010">
    <property type="protein sequence ID" value="GII37827.1"/>
    <property type="molecule type" value="Genomic_DNA"/>
</dbReference>
<organism evidence="1 2">
    <name type="scientific">Planotetraspora phitsanulokensis</name>
    <dbReference type="NCBI Taxonomy" id="575192"/>
    <lineage>
        <taxon>Bacteria</taxon>
        <taxon>Bacillati</taxon>
        <taxon>Actinomycetota</taxon>
        <taxon>Actinomycetes</taxon>
        <taxon>Streptosporangiales</taxon>
        <taxon>Streptosporangiaceae</taxon>
        <taxon>Planotetraspora</taxon>
    </lineage>
</organism>
<dbReference type="Proteomes" id="UP000622547">
    <property type="component" value="Unassembled WGS sequence"/>
</dbReference>
<keyword evidence="2" id="KW-1185">Reference proteome</keyword>
<sequence>MPGTIKNHRSTTCKVTNWITLNDGHPGPLGCPDKFTIEVSERVRTPGANFAWLAGDCSRSRRGMPAAQGSQVTG</sequence>